<dbReference type="AlphaFoldDB" id="A0A7J8C0S8"/>
<dbReference type="GO" id="GO:0012506">
    <property type="term" value="C:vesicle membrane"/>
    <property type="evidence" value="ECO:0007669"/>
    <property type="project" value="TreeGrafter"/>
</dbReference>
<evidence type="ECO:0000256" key="1">
    <source>
        <dbReference type="ARBA" id="ARBA00007831"/>
    </source>
</evidence>
<dbReference type="FunFam" id="1.10.220.10:FF:000001">
    <property type="entry name" value="Annexin"/>
    <property type="match status" value="1"/>
</dbReference>
<dbReference type="PROSITE" id="PS51897">
    <property type="entry name" value="ANNEXIN_2"/>
    <property type="match status" value="1"/>
</dbReference>
<dbReference type="GO" id="GO:0005737">
    <property type="term" value="C:cytoplasm"/>
    <property type="evidence" value="ECO:0007669"/>
    <property type="project" value="TreeGrafter"/>
</dbReference>
<dbReference type="PRINTS" id="PR00196">
    <property type="entry name" value="ANNEXIN"/>
</dbReference>
<dbReference type="PANTHER" id="PTHR10502:SF175">
    <property type="entry name" value="ANNEXIN A13"/>
    <property type="match status" value="1"/>
</dbReference>
<dbReference type="InterPro" id="IPR001464">
    <property type="entry name" value="Annexin"/>
</dbReference>
<comment type="caution">
    <text evidence="5">The sequence shown here is derived from an EMBL/GenBank/DDBJ whole genome shotgun (WGS) entry which is preliminary data.</text>
</comment>
<proteinExistence type="inferred from homology"/>
<dbReference type="PROSITE" id="PS00223">
    <property type="entry name" value="ANNEXIN_1"/>
    <property type="match status" value="1"/>
</dbReference>
<sequence length="179" mass="20377">MNVAGRPLQKTAPWPSGNGRGSYLSEGVRTWFWWKNPGVLDLPDPMTQRCEEAHPFETLASQSSQLHGPRGDTRSHLCSLERSTWYSTKRDHLTLPFPSSCPVRCARDREGYFADRLYKSMTGAGTDEETLIHVFVTRAEVDLQGIKEKFQEKYQKSLSDMVRSDTSGDFQRLLVALLH</sequence>
<name>A0A7J8C0S8_ROUAE</name>
<comment type="similarity">
    <text evidence="1 4">Belongs to the annexin family.</text>
</comment>
<keyword evidence="6" id="KW-1185">Reference proteome</keyword>
<dbReference type="PANTHER" id="PTHR10502">
    <property type="entry name" value="ANNEXIN"/>
    <property type="match status" value="1"/>
</dbReference>
<dbReference type="SMART" id="SM00335">
    <property type="entry name" value="ANX"/>
    <property type="match status" value="1"/>
</dbReference>
<evidence type="ECO:0000256" key="2">
    <source>
        <dbReference type="ARBA" id="ARBA00022737"/>
    </source>
</evidence>
<keyword evidence="4" id="KW-0111">Calcium/phospholipid-binding</keyword>
<dbReference type="GO" id="GO:0005886">
    <property type="term" value="C:plasma membrane"/>
    <property type="evidence" value="ECO:0007669"/>
    <property type="project" value="TreeGrafter"/>
</dbReference>
<keyword evidence="3 4" id="KW-0041">Annexin</keyword>
<dbReference type="Proteomes" id="UP000593571">
    <property type="component" value="Unassembled WGS sequence"/>
</dbReference>
<evidence type="ECO:0000256" key="3">
    <source>
        <dbReference type="ARBA" id="ARBA00023216"/>
    </source>
</evidence>
<dbReference type="GO" id="GO:0005544">
    <property type="term" value="F:calcium-dependent phospholipid binding"/>
    <property type="evidence" value="ECO:0007669"/>
    <property type="project" value="UniProtKB-KW"/>
</dbReference>
<dbReference type="SUPFAM" id="SSF47874">
    <property type="entry name" value="Annexin"/>
    <property type="match status" value="1"/>
</dbReference>
<evidence type="ECO:0000313" key="6">
    <source>
        <dbReference type="Proteomes" id="UP000593571"/>
    </source>
</evidence>
<dbReference type="GO" id="GO:0001786">
    <property type="term" value="F:phosphatidylserine binding"/>
    <property type="evidence" value="ECO:0007669"/>
    <property type="project" value="TreeGrafter"/>
</dbReference>
<dbReference type="Pfam" id="PF00191">
    <property type="entry name" value="Annexin"/>
    <property type="match status" value="1"/>
</dbReference>
<reference evidence="5 6" key="1">
    <citation type="journal article" date="2020" name="Nature">
        <title>Six reference-quality genomes reveal evolution of bat adaptations.</title>
        <authorList>
            <person name="Jebb D."/>
            <person name="Huang Z."/>
            <person name="Pippel M."/>
            <person name="Hughes G.M."/>
            <person name="Lavrichenko K."/>
            <person name="Devanna P."/>
            <person name="Winkler S."/>
            <person name="Jermiin L.S."/>
            <person name="Skirmuntt E.C."/>
            <person name="Katzourakis A."/>
            <person name="Burkitt-Gray L."/>
            <person name="Ray D.A."/>
            <person name="Sullivan K.A.M."/>
            <person name="Roscito J.G."/>
            <person name="Kirilenko B.M."/>
            <person name="Davalos L.M."/>
            <person name="Corthals A.P."/>
            <person name="Power M.L."/>
            <person name="Jones G."/>
            <person name="Ransome R.D."/>
            <person name="Dechmann D.K.N."/>
            <person name="Locatelli A.G."/>
            <person name="Puechmaille S.J."/>
            <person name="Fedrigo O."/>
            <person name="Jarvis E.D."/>
            <person name="Hiller M."/>
            <person name="Vernes S.C."/>
            <person name="Myers E.W."/>
            <person name="Teeling E.C."/>
        </authorList>
    </citation>
    <scope>NUCLEOTIDE SEQUENCE [LARGE SCALE GENOMIC DNA]</scope>
    <source>
        <strain evidence="5">MRouAeg1</strain>
        <tissue evidence="5">Muscle</tissue>
    </source>
</reference>
<dbReference type="InterPro" id="IPR018252">
    <property type="entry name" value="Annexin_repeat_CS"/>
</dbReference>
<evidence type="ECO:0000313" key="5">
    <source>
        <dbReference type="EMBL" id="KAF6404466.1"/>
    </source>
</evidence>
<dbReference type="InterPro" id="IPR018502">
    <property type="entry name" value="Annexin_repeat"/>
</dbReference>
<keyword evidence="2 4" id="KW-0677">Repeat</keyword>
<dbReference type="Gene3D" id="1.10.220.10">
    <property type="entry name" value="Annexin"/>
    <property type="match status" value="1"/>
</dbReference>
<dbReference type="InterPro" id="IPR037104">
    <property type="entry name" value="Annexin_sf"/>
</dbReference>
<dbReference type="GO" id="GO:0005509">
    <property type="term" value="F:calcium ion binding"/>
    <property type="evidence" value="ECO:0007669"/>
    <property type="project" value="InterPro"/>
</dbReference>
<comment type="domain">
    <text evidence="4">A pair of annexin repeats may form one binding site for calcium and phospholipid.</text>
</comment>
<accession>A0A7J8C0S8</accession>
<protein>
    <recommendedName>
        <fullName evidence="4">Annexin</fullName>
    </recommendedName>
</protein>
<dbReference type="EMBL" id="JACASE010000015">
    <property type="protein sequence ID" value="KAF6404466.1"/>
    <property type="molecule type" value="Genomic_DNA"/>
</dbReference>
<evidence type="ECO:0000256" key="4">
    <source>
        <dbReference type="RuleBase" id="RU003540"/>
    </source>
</evidence>
<gene>
    <name evidence="5" type="ORF">HJG63_000756</name>
</gene>
<organism evidence="5 6">
    <name type="scientific">Rousettus aegyptiacus</name>
    <name type="common">Egyptian fruit bat</name>
    <name type="synonym">Pteropus aegyptiacus</name>
    <dbReference type="NCBI Taxonomy" id="9407"/>
    <lineage>
        <taxon>Eukaryota</taxon>
        <taxon>Metazoa</taxon>
        <taxon>Chordata</taxon>
        <taxon>Craniata</taxon>
        <taxon>Vertebrata</taxon>
        <taxon>Euteleostomi</taxon>
        <taxon>Mammalia</taxon>
        <taxon>Eutheria</taxon>
        <taxon>Laurasiatheria</taxon>
        <taxon>Chiroptera</taxon>
        <taxon>Yinpterochiroptera</taxon>
        <taxon>Pteropodoidea</taxon>
        <taxon>Pteropodidae</taxon>
        <taxon>Rousettinae</taxon>
        <taxon>Rousettus</taxon>
    </lineage>
</organism>
<dbReference type="GO" id="GO:0005634">
    <property type="term" value="C:nucleus"/>
    <property type="evidence" value="ECO:0007669"/>
    <property type="project" value="TreeGrafter"/>
</dbReference>
<keyword evidence="4" id="KW-0106">Calcium</keyword>